<dbReference type="Pfam" id="PF15387">
    <property type="entry name" value="DUF4611"/>
    <property type="match status" value="1"/>
</dbReference>
<protein>
    <submittedName>
        <fullName evidence="2">Uncharacterized protein</fullName>
    </submittedName>
</protein>
<dbReference type="GO" id="GO:0000408">
    <property type="term" value="C:EKC/KEOPS complex"/>
    <property type="evidence" value="ECO:0007669"/>
    <property type="project" value="InterPro"/>
</dbReference>
<dbReference type="OrthoDB" id="8905128at2759"/>
<feature type="region of interest" description="Disordered" evidence="1">
    <location>
        <begin position="52"/>
        <end position="95"/>
    </location>
</feature>
<organism evidence="2 3">
    <name type="scientific">Triplophysa tibetana</name>
    <dbReference type="NCBI Taxonomy" id="1572043"/>
    <lineage>
        <taxon>Eukaryota</taxon>
        <taxon>Metazoa</taxon>
        <taxon>Chordata</taxon>
        <taxon>Craniata</taxon>
        <taxon>Vertebrata</taxon>
        <taxon>Euteleostomi</taxon>
        <taxon>Actinopterygii</taxon>
        <taxon>Neopterygii</taxon>
        <taxon>Teleostei</taxon>
        <taxon>Ostariophysi</taxon>
        <taxon>Cypriniformes</taxon>
        <taxon>Nemacheilidae</taxon>
        <taxon>Triplophysa</taxon>
    </lineage>
</organism>
<dbReference type="InterPro" id="IPR027893">
    <property type="entry name" value="GON7_meta"/>
</dbReference>
<dbReference type="AlphaFoldDB" id="A0A5A9NGT9"/>
<evidence type="ECO:0000313" key="2">
    <source>
        <dbReference type="EMBL" id="KAA0708613.1"/>
    </source>
</evidence>
<evidence type="ECO:0000313" key="3">
    <source>
        <dbReference type="Proteomes" id="UP000324632"/>
    </source>
</evidence>
<gene>
    <name evidence="2" type="ORF">E1301_Tti008133</name>
</gene>
<feature type="compositionally biased region" description="Acidic residues" evidence="1">
    <location>
        <begin position="63"/>
        <end position="75"/>
    </location>
</feature>
<accession>A0A5A9NGT9</accession>
<sequence>MATCELKGELKYRDGQTNQFTVKVDDNLKSMISGVKKLSADISDVLTVLVEQEKGSTGNIKDADDDDEDDSDEEDNNTKKGTKTNTEPPKKRKKN</sequence>
<proteinExistence type="predicted"/>
<reference evidence="2 3" key="1">
    <citation type="journal article" date="2019" name="Mol. Ecol. Resour.">
        <title>Chromosome-level genome assembly of Triplophysa tibetana, a fish adapted to the harsh high-altitude environment of the Tibetan Plateau.</title>
        <authorList>
            <person name="Yang X."/>
            <person name="Liu H."/>
            <person name="Ma Z."/>
            <person name="Zou Y."/>
            <person name="Zou M."/>
            <person name="Mao Y."/>
            <person name="Li X."/>
            <person name="Wang H."/>
            <person name="Chen T."/>
            <person name="Wang W."/>
            <person name="Yang R."/>
        </authorList>
    </citation>
    <scope>NUCLEOTIDE SEQUENCE [LARGE SCALE GENOMIC DNA]</scope>
    <source>
        <strain evidence="2">TTIB1903HZAU</strain>
        <tissue evidence="2">Muscle</tissue>
    </source>
</reference>
<evidence type="ECO:0000256" key="1">
    <source>
        <dbReference type="SAM" id="MobiDB-lite"/>
    </source>
</evidence>
<dbReference type="EMBL" id="SOYY01000018">
    <property type="protein sequence ID" value="KAA0708613.1"/>
    <property type="molecule type" value="Genomic_DNA"/>
</dbReference>
<name>A0A5A9NGT9_9TELE</name>
<keyword evidence="3" id="KW-1185">Reference proteome</keyword>
<dbReference type="Proteomes" id="UP000324632">
    <property type="component" value="Chromosome 18"/>
</dbReference>
<comment type="caution">
    <text evidence="2">The sequence shown here is derived from an EMBL/GenBank/DDBJ whole genome shotgun (WGS) entry which is preliminary data.</text>
</comment>